<reference evidence="2" key="1">
    <citation type="submission" date="2017-09" db="EMBL/GenBank/DDBJ databases">
        <authorList>
            <person name="Varghese N."/>
            <person name="Submissions S."/>
        </authorList>
    </citation>
    <scope>NUCLEOTIDE SEQUENCE [LARGE SCALE GENOMIC DNA]</scope>
    <source>
        <strain evidence="2">MSL47</strain>
    </source>
</reference>
<dbReference type="AlphaFoldDB" id="A0A285FZI9"/>
<gene>
    <name evidence="1" type="ORF">SAMN06265827_10371</name>
</gene>
<accession>A0A285FZI9</accession>
<sequence>MKNLYNIMALFQGDSVTDVGINREEYDSLVYGYD</sequence>
<evidence type="ECO:0000313" key="2">
    <source>
        <dbReference type="Proteomes" id="UP000219573"/>
    </source>
</evidence>
<protein>
    <submittedName>
        <fullName evidence="1">Uncharacterized protein</fullName>
    </submittedName>
</protein>
<proteinExistence type="predicted"/>
<keyword evidence="2" id="KW-1185">Reference proteome</keyword>
<dbReference type="EMBL" id="OBDZ01000003">
    <property type="protein sequence ID" value="SNY15641.1"/>
    <property type="molecule type" value="Genomic_DNA"/>
</dbReference>
<dbReference type="Proteomes" id="UP000219573">
    <property type="component" value="Unassembled WGS sequence"/>
</dbReference>
<name>A0A285FZI9_9FIRM</name>
<organism evidence="1 2">
    <name type="scientific">Orenia metallireducens</name>
    <dbReference type="NCBI Taxonomy" id="1413210"/>
    <lineage>
        <taxon>Bacteria</taxon>
        <taxon>Bacillati</taxon>
        <taxon>Bacillota</taxon>
        <taxon>Clostridia</taxon>
        <taxon>Halanaerobiales</taxon>
        <taxon>Halobacteroidaceae</taxon>
        <taxon>Orenia</taxon>
    </lineage>
</organism>
<evidence type="ECO:0000313" key="1">
    <source>
        <dbReference type="EMBL" id="SNY15641.1"/>
    </source>
</evidence>